<dbReference type="Gene3D" id="3.30.70.270">
    <property type="match status" value="1"/>
</dbReference>
<dbReference type="InterPro" id="IPR000014">
    <property type="entry name" value="PAS"/>
</dbReference>
<dbReference type="Pfam" id="PF13188">
    <property type="entry name" value="PAS_8"/>
    <property type="match status" value="1"/>
</dbReference>
<evidence type="ECO:0000259" key="2">
    <source>
        <dbReference type="PROSITE" id="PS50887"/>
    </source>
</evidence>
<dbReference type="NCBIfam" id="TIGR00229">
    <property type="entry name" value="sensory_box"/>
    <property type="match status" value="1"/>
</dbReference>
<dbReference type="InterPro" id="IPR029787">
    <property type="entry name" value="Nucleotide_cyclase"/>
</dbReference>
<dbReference type="PANTHER" id="PTHR44757:SF2">
    <property type="entry name" value="BIOFILM ARCHITECTURE MAINTENANCE PROTEIN MBAA"/>
    <property type="match status" value="1"/>
</dbReference>
<keyword evidence="1" id="KW-1133">Transmembrane helix</keyword>
<sequence length="533" mass="60503">MKISQKLYVRVALSIAVVALLVSFATSFFSYVSGLEEKRATNYSLVEQLAQTMQTTAAISAYLADVELGTEIMNGLLGNDLVKGVSLSGKPDMMIIQGEVRGEPEKISIKLMHPFIPGNQIGLLTLYPDDVYIQHQAQSASKKEVFLMMLHSFIIIFFVSIVVHQRLSRPLQKLTDEFAKIDPRMPQTMQMLGVKKGKKDEISRMIMGINSLMRELQLTINNERELRTKTQELETRFRLIFEQASAGICLINEENIITTYNPAFEAHFIEQGQTEIPSLNFPVLLNDVDKLPELLQVIRNKEDDVEQLTLDVEYTVGQKTKWIHCLFAKLTEQRDSVGKNQDILIEVIVHDVTERAEKEFQTRFEADHDALTQLFNRRAGERELKKALSDGIEKDNQLVLMMVDLDKFKPVNDNFGHDAGDKVLIEVGRRIKSRFGSTADICIRWGGDEFVIARQVDSFDRENFLSQAQDMLDGIEQPIQLNEEEVCHISASIGIVIGPQDGKVLEELMIHADQTMYQVKEHGRGHVAFFKKA</sequence>
<keyword evidence="1" id="KW-0812">Transmembrane</keyword>
<protein>
    <submittedName>
        <fullName evidence="3">Sensor domain-containing diguanylate cyclase</fullName>
    </submittedName>
</protein>
<name>A0A934MY46_9GAMM</name>
<evidence type="ECO:0000256" key="1">
    <source>
        <dbReference type="SAM" id="Phobius"/>
    </source>
</evidence>
<keyword evidence="4" id="KW-1185">Reference proteome</keyword>
<accession>A0A934MY46</accession>
<comment type="caution">
    <text evidence="3">The sequence shown here is derived from an EMBL/GenBank/DDBJ whole genome shotgun (WGS) entry which is preliminary data.</text>
</comment>
<dbReference type="SMART" id="SM00267">
    <property type="entry name" value="GGDEF"/>
    <property type="match status" value="1"/>
</dbReference>
<evidence type="ECO:0000313" key="4">
    <source>
        <dbReference type="Proteomes" id="UP000628710"/>
    </source>
</evidence>
<dbReference type="EMBL" id="JAEMNX010000044">
    <property type="protein sequence ID" value="MBJ7540024.1"/>
    <property type="molecule type" value="Genomic_DNA"/>
</dbReference>
<reference evidence="3" key="1">
    <citation type="submission" date="2020-12" db="EMBL/GenBank/DDBJ databases">
        <title>Marinomonas arctica sp. nov., a psychrotolerant bacterium isolated from the Arctic.</title>
        <authorList>
            <person name="Zhang Y."/>
        </authorList>
    </citation>
    <scope>NUCLEOTIDE SEQUENCE</scope>
    <source>
        <strain evidence="3">C1424</strain>
    </source>
</reference>
<keyword evidence="1" id="KW-0472">Membrane</keyword>
<dbReference type="InterPro" id="IPR052155">
    <property type="entry name" value="Biofilm_reg_signaling"/>
</dbReference>
<dbReference type="Pfam" id="PF00990">
    <property type="entry name" value="GGDEF"/>
    <property type="match status" value="1"/>
</dbReference>
<dbReference type="SUPFAM" id="SSF55785">
    <property type="entry name" value="PYP-like sensor domain (PAS domain)"/>
    <property type="match status" value="1"/>
</dbReference>
<dbReference type="InterPro" id="IPR043128">
    <property type="entry name" value="Rev_trsase/Diguanyl_cyclase"/>
</dbReference>
<dbReference type="Gene3D" id="3.30.450.20">
    <property type="entry name" value="PAS domain"/>
    <property type="match status" value="1"/>
</dbReference>
<dbReference type="PANTHER" id="PTHR44757">
    <property type="entry name" value="DIGUANYLATE CYCLASE DGCP"/>
    <property type="match status" value="1"/>
</dbReference>
<dbReference type="InterPro" id="IPR035965">
    <property type="entry name" value="PAS-like_dom_sf"/>
</dbReference>
<dbReference type="CDD" id="cd01949">
    <property type="entry name" value="GGDEF"/>
    <property type="match status" value="1"/>
</dbReference>
<dbReference type="Gene3D" id="6.10.340.10">
    <property type="match status" value="1"/>
</dbReference>
<organism evidence="3 4">
    <name type="scientific">Marinomonas transparens</name>
    <dbReference type="NCBI Taxonomy" id="2795388"/>
    <lineage>
        <taxon>Bacteria</taxon>
        <taxon>Pseudomonadati</taxon>
        <taxon>Pseudomonadota</taxon>
        <taxon>Gammaproteobacteria</taxon>
        <taxon>Oceanospirillales</taxon>
        <taxon>Oceanospirillaceae</taxon>
        <taxon>Marinomonas</taxon>
    </lineage>
</organism>
<feature type="transmembrane region" description="Helical" evidence="1">
    <location>
        <begin position="145"/>
        <end position="163"/>
    </location>
</feature>
<dbReference type="PROSITE" id="PS50887">
    <property type="entry name" value="GGDEF"/>
    <property type="match status" value="1"/>
</dbReference>
<dbReference type="AlphaFoldDB" id="A0A934MY46"/>
<dbReference type="Proteomes" id="UP000628710">
    <property type="component" value="Unassembled WGS sequence"/>
</dbReference>
<gene>
    <name evidence="3" type="ORF">I8J31_20355</name>
</gene>
<dbReference type="RefSeq" id="WP_199470417.1">
    <property type="nucleotide sequence ID" value="NZ_JAEMNX010000044.1"/>
</dbReference>
<proteinExistence type="predicted"/>
<dbReference type="NCBIfam" id="TIGR00254">
    <property type="entry name" value="GGDEF"/>
    <property type="match status" value="1"/>
</dbReference>
<feature type="domain" description="GGDEF" evidence="2">
    <location>
        <begin position="396"/>
        <end position="532"/>
    </location>
</feature>
<dbReference type="InterPro" id="IPR000160">
    <property type="entry name" value="GGDEF_dom"/>
</dbReference>
<dbReference type="SUPFAM" id="SSF55073">
    <property type="entry name" value="Nucleotide cyclase"/>
    <property type="match status" value="1"/>
</dbReference>
<evidence type="ECO:0000313" key="3">
    <source>
        <dbReference type="EMBL" id="MBJ7540024.1"/>
    </source>
</evidence>
<feature type="transmembrane region" description="Helical" evidence="1">
    <location>
        <begin position="7"/>
        <end position="32"/>
    </location>
</feature>